<gene>
    <name evidence="1" type="ORF">H2204_011389</name>
</gene>
<sequence>MTTLIPCTKDAEQASALIDALGGTGQVAALCSVRAPSISQWRKRGIPRPWALFFQAKFPEKFDHAGKLTPLMRRDAIARPKDRVRWGKDGDHPACGNGHVGVWRYERDALGGKPNVQIRRSPRCRADSCGGFVQSEATMPHHESDANLLGQGLRPYGDVMQDALAHIQDRHARPLVRLQERLPDGRIAVEIYDRTRPGNEPTYDFYCSGPQQALEWIQQMSGKRWITTEHLGAFATLMLAAFPEVSGASA</sequence>
<dbReference type="InterPro" id="IPR010982">
    <property type="entry name" value="Lambda_DNA-bd_dom_sf"/>
</dbReference>
<dbReference type="EMBL" id="JAPDRN010000104">
    <property type="protein sequence ID" value="KAJ9622909.1"/>
    <property type="molecule type" value="Genomic_DNA"/>
</dbReference>
<proteinExistence type="predicted"/>
<evidence type="ECO:0000313" key="1">
    <source>
        <dbReference type="EMBL" id="KAJ9622909.1"/>
    </source>
</evidence>
<reference evidence="1" key="1">
    <citation type="submission" date="2022-10" db="EMBL/GenBank/DDBJ databases">
        <title>Culturing micro-colonial fungi from biological soil crusts in the Mojave desert and describing Neophaeococcomyces mojavensis, and introducing the new genera and species Taxawa tesnikishii.</title>
        <authorList>
            <person name="Kurbessoian T."/>
            <person name="Stajich J.E."/>
        </authorList>
    </citation>
    <scope>NUCLEOTIDE SEQUENCE</scope>
    <source>
        <strain evidence="1">TK_35</strain>
    </source>
</reference>
<organism evidence="1">
    <name type="scientific">Knufia peltigerae</name>
    <dbReference type="NCBI Taxonomy" id="1002370"/>
    <lineage>
        <taxon>Eukaryota</taxon>
        <taxon>Fungi</taxon>
        <taxon>Dikarya</taxon>
        <taxon>Ascomycota</taxon>
        <taxon>Pezizomycotina</taxon>
        <taxon>Eurotiomycetes</taxon>
        <taxon>Chaetothyriomycetidae</taxon>
        <taxon>Chaetothyriales</taxon>
        <taxon>Trichomeriaceae</taxon>
        <taxon>Knufia</taxon>
    </lineage>
</organism>
<accession>A0AA38XUH6</accession>
<dbReference type="GO" id="GO:0003677">
    <property type="term" value="F:DNA binding"/>
    <property type="evidence" value="ECO:0007669"/>
    <property type="project" value="InterPro"/>
</dbReference>
<dbReference type="AlphaFoldDB" id="A0AA38XUH6"/>
<name>A0AA38XUH6_9EURO</name>
<protein>
    <submittedName>
        <fullName evidence="1">Uncharacterized protein</fullName>
    </submittedName>
</protein>
<comment type="caution">
    <text evidence="1">The sequence shown here is derived from an EMBL/GenBank/DDBJ whole genome shotgun (WGS) entry which is preliminary data.</text>
</comment>
<dbReference type="SUPFAM" id="SSF47413">
    <property type="entry name" value="lambda repressor-like DNA-binding domains"/>
    <property type="match status" value="1"/>
</dbReference>